<evidence type="ECO:0000256" key="1">
    <source>
        <dbReference type="SAM" id="Phobius"/>
    </source>
</evidence>
<dbReference type="RefSeq" id="WP_088660418.1">
    <property type="nucleotide sequence ID" value="NZ_UHJL01000001.1"/>
</dbReference>
<gene>
    <name evidence="2" type="ORF">SAMN05661053_0053</name>
</gene>
<proteinExistence type="predicted"/>
<reference evidence="2 3" key="1">
    <citation type="submission" date="2017-08" db="EMBL/GenBank/DDBJ databases">
        <authorList>
            <person name="de Groot N.N."/>
        </authorList>
    </citation>
    <scope>NUCLEOTIDE SEQUENCE [LARGE SCALE GENOMIC DNA]</scope>
    <source>
        <strain evidence="2 3">HM2</strain>
    </source>
</reference>
<evidence type="ECO:0000313" key="2">
    <source>
        <dbReference type="EMBL" id="SUQ18833.1"/>
    </source>
</evidence>
<keyword evidence="1" id="KW-0472">Membrane</keyword>
<sequence length="92" mass="10852">MHIRLIIGIATAITFAFLVFHLLFGKNSIPEQRRIAREIELYQKQIDSLSKVIEERDELILKLKTDSLYKEEILRTRYGMSREGEKAFQLVK</sequence>
<dbReference type="Pfam" id="PF04977">
    <property type="entry name" value="DivIC"/>
    <property type="match status" value="1"/>
</dbReference>
<dbReference type="InterPro" id="IPR007060">
    <property type="entry name" value="FtsL/DivIC"/>
</dbReference>
<dbReference type="Proteomes" id="UP000255423">
    <property type="component" value="Unassembled WGS sequence"/>
</dbReference>
<keyword evidence="2" id="KW-0131">Cell cycle</keyword>
<name>A0A380RTD7_FIBSU</name>
<dbReference type="EMBL" id="UHJL01000001">
    <property type="protein sequence ID" value="SUQ18833.1"/>
    <property type="molecule type" value="Genomic_DNA"/>
</dbReference>
<keyword evidence="2" id="KW-0132">Cell division</keyword>
<keyword evidence="1" id="KW-1133">Transmembrane helix</keyword>
<protein>
    <submittedName>
        <fullName evidence="2">Cell division protein FtsB</fullName>
    </submittedName>
</protein>
<keyword evidence="1" id="KW-0812">Transmembrane</keyword>
<organism evidence="2 3">
    <name type="scientific">Fibrobacter succinogenes</name>
    <name type="common">Bacteroides succinogenes</name>
    <dbReference type="NCBI Taxonomy" id="833"/>
    <lineage>
        <taxon>Bacteria</taxon>
        <taxon>Pseudomonadati</taxon>
        <taxon>Fibrobacterota</taxon>
        <taxon>Fibrobacteria</taxon>
        <taxon>Fibrobacterales</taxon>
        <taxon>Fibrobacteraceae</taxon>
        <taxon>Fibrobacter</taxon>
    </lineage>
</organism>
<feature type="transmembrane region" description="Helical" evidence="1">
    <location>
        <begin position="6"/>
        <end position="24"/>
    </location>
</feature>
<accession>A0A380RTD7</accession>
<dbReference type="GO" id="GO:0051301">
    <property type="term" value="P:cell division"/>
    <property type="evidence" value="ECO:0007669"/>
    <property type="project" value="UniProtKB-KW"/>
</dbReference>
<dbReference type="AlphaFoldDB" id="A0A380RTD7"/>
<evidence type="ECO:0000313" key="3">
    <source>
        <dbReference type="Proteomes" id="UP000255423"/>
    </source>
</evidence>